<dbReference type="Proteomes" id="UP001210865">
    <property type="component" value="Chromosome"/>
</dbReference>
<name>A0ABY7NU39_9SPHN</name>
<sequence>MSAAQDIAAVLRRTRMPSGSEASLQIAIGEALGHAGIDHEREKRLGPADRIDFLCAGGVGIEAKVKYPKRAIYRQLERYAAHDEVTALIIVTATAIGMPAQLNCKPVFYVSIGRASL</sequence>
<proteinExistence type="predicted"/>
<gene>
    <name evidence="1" type="ORF">PBT88_07555</name>
</gene>
<evidence type="ECO:0008006" key="3">
    <source>
        <dbReference type="Google" id="ProtNLM"/>
    </source>
</evidence>
<accession>A0ABY7NU39</accession>
<evidence type="ECO:0000313" key="1">
    <source>
        <dbReference type="EMBL" id="WBO23956.1"/>
    </source>
</evidence>
<keyword evidence="2" id="KW-1185">Reference proteome</keyword>
<dbReference type="EMBL" id="CP115174">
    <property type="protein sequence ID" value="WBO23956.1"/>
    <property type="molecule type" value="Genomic_DNA"/>
</dbReference>
<protein>
    <recommendedName>
        <fullName evidence="3">Restriction endonuclease</fullName>
    </recommendedName>
</protein>
<evidence type="ECO:0000313" key="2">
    <source>
        <dbReference type="Proteomes" id="UP001210865"/>
    </source>
</evidence>
<organism evidence="1 2">
    <name type="scientific">Sphingomonas abietis</name>
    <dbReference type="NCBI Taxonomy" id="3012344"/>
    <lineage>
        <taxon>Bacteria</taxon>
        <taxon>Pseudomonadati</taxon>
        <taxon>Pseudomonadota</taxon>
        <taxon>Alphaproteobacteria</taxon>
        <taxon>Sphingomonadales</taxon>
        <taxon>Sphingomonadaceae</taxon>
        <taxon>Sphingomonas</taxon>
    </lineage>
</organism>
<reference evidence="1 2" key="1">
    <citation type="submission" date="2022-12" db="EMBL/GenBank/DDBJ databases">
        <title>Sphingomonas abieness sp. nov., an endophytic bacterium isolated from Abies koreana.</title>
        <authorList>
            <person name="Jiang L."/>
            <person name="Lee J."/>
        </authorList>
    </citation>
    <scope>NUCLEOTIDE SEQUENCE [LARGE SCALE GENOMIC DNA]</scope>
    <source>
        <strain evidence="2">PAMB 00755</strain>
    </source>
</reference>
<dbReference type="RefSeq" id="WP_270078585.1">
    <property type="nucleotide sequence ID" value="NZ_CP115174.1"/>
</dbReference>